<reference evidence="3" key="1">
    <citation type="submission" date="2021-01" db="EMBL/GenBank/DDBJ databases">
        <authorList>
            <consortium name="Aspergillus puulaauensis MK2 genome sequencing consortium"/>
            <person name="Kazuki M."/>
            <person name="Futagami T."/>
        </authorList>
    </citation>
    <scope>NUCLEOTIDE SEQUENCE</scope>
    <source>
        <strain evidence="3">MK2</strain>
    </source>
</reference>
<dbReference type="InterPro" id="IPR036047">
    <property type="entry name" value="F-box-like_dom_sf"/>
</dbReference>
<reference evidence="3" key="2">
    <citation type="submission" date="2021-02" db="EMBL/GenBank/DDBJ databases">
        <title>Aspergillus puulaauensis MK2 genome sequence.</title>
        <authorList>
            <person name="Futagami T."/>
            <person name="Mori K."/>
            <person name="Kadooka C."/>
            <person name="Tanaka T."/>
        </authorList>
    </citation>
    <scope>NUCLEOTIDE SEQUENCE</scope>
    <source>
        <strain evidence="3">MK2</strain>
    </source>
</reference>
<feature type="compositionally biased region" description="Polar residues" evidence="1">
    <location>
        <begin position="99"/>
        <end position="110"/>
    </location>
</feature>
<feature type="domain" description="F-box" evidence="2">
    <location>
        <begin position="152"/>
        <end position="188"/>
    </location>
</feature>
<dbReference type="Pfam" id="PF00646">
    <property type="entry name" value="F-box"/>
    <property type="match status" value="1"/>
</dbReference>
<name>A0A7R7XVK5_9EURO</name>
<evidence type="ECO:0000313" key="4">
    <source>
        <dbReference type="Proteomes" id="UP000654913"/>
    </source>
</evidence>
<feature type="region of interest" description="Disordered" evidence="1">
    <location>
        <begin position="69"/>
        <end position="110"/>
    </location>
</feature>
<evidence type="ECO:0000259" key="2">
    <source>
        <dbReference type="Pfam" id="PF00646"/>
    </source>
</evidence>
<organism evidence="3 4">
    <name type="scientific">Aspergillus puulaauensis</name>
    <dbReference type="NCBI Taxonomy" id="1220207"/>
    <lineage>
        <taxon>Eukaryota</taxon>
        <taxon>Fungi</taxon>
        <taxon>Dikarya</taxon>
        <taxon>Ascomycota</taxon>
        <taxon>Pezizomycotina</taxon>
        <taxon>Eurotiomycetes</taxon>
        <taxon>Eurotiomycetidae</taxon>
        <taxon>Eurotiales</taxon>
        <taxon>Aspergillaceae</taxon>
        <taxon>Aspergillus</taxon>
    </lineage>
</organism>
<dbReference type="Proteomes" id="UP000654913">
    <property type="component" value="Chromosome 7"/>
</dbReference>
<evidence type="ECO:0000256" key="1">
    <source>
        <dbReference type="SAM" id="MobiDB-lite"/>
    </source>
</evidence>
<accession>A0A7R7XVK5</accession>
<feature type="compositionally biased region" description="Low complexity" evidence="1">
    <location>
        <begin position="75"/>
        <end position="91"/>
    </location>
</feature>
<dbReference type="GeneID" id="64978543"/>
<dbReference type="OrthoDB" id="10588427at2759"/>
<dbReference type="CDD" id="cd09917">
    <property type="entry name" value="F-box_SF"/>
    <property type="match status" value="1"/>
</dbReference>
<dbReference type="KEGG" id="apuu:APUU_70116A"/>
<dbReference type="InterPro" id="IPR001810">
    <property type="entry name" value="F-box_dom"/>
</dbReference>
<dbReference type="RefSeq" id="XP_041560732.1">
    <property type="nucleotide sequence ID" value="XM_041694953.1"/>
</dbReference>
<protein>
    <recommendedName>
        <fullName evidence="2">F-box domain-containing protein</fullName>
    </recommendedName>
</protein>
<gene>
    <name evidence="3" type="ORF">APUU_70116A</name>
</gene>
<feature type="region of interest" description="Disordered" evidence="1">
    <location>
        <begin position="1"/>
        <end position="55"/>
    </location>
</feature>
<proteinExistence type="predicted"/>
<evidence type="ECO:0000313" key="3">
    <source>
        <dbReference type="EMBL" id="BCS28546.1"/>
    </source>
</evidence>
<dbReference type="AlphaFoldDB" id="A0A7R7XVK5"/>
<dbReference type="EMBL" id="AP024449">
    <property type="protein sequence ID" value="BCS28546.1"/>
    <property type="molecule type" value="Genomic_DNA"/>
</dbReference>
<sequence>MTKGTVNGDGCHSAAQALEPDKEGTRITASWRPSRPRPQSEEDAGRNKRIKRSNVDVVPESFLLNSLSLPVAGPDSSQDSTTAAPSTAAQAGEIATKHSPASSSTAPNEDTGNASVIALQSWPFKPLGYVSYRPISMPIRVGIKNPAQCSPLLSLPEKIQLLILQKLDPVDQVTLMLTCNELAGLASKVQIGPLPIGPLRVRLFGIPQSHVARMRGVGRGFSHSQYGLKPCDTCVWLRPCHSDAYKAALPNGVARNDWIAAVARFSLSTKRMCPFCQVFNMESALKKNYGYEDNATPIYVIRPLLHWLLFYNALDGSWVRPHEAIGRAWVDV</sequence>
<keyword evidence="4" id="KW-1185">Reference proteome</keyword>
<dbReference type="SUPFAM" id="SSF81383">
    <property type="entry name" value="F-box domain"/>
    <property type="match status" value="1"/>
</dbReference>